<sequence length="396" mass="44560">MPAQELASNPPAACKRKEIICSSNDHDVHPNKVRVVGSAFWSRQANELSDAVDALLNHDNETVAKTQKKFTETWRELQKARSLASSLLTKLKATEKILADQQNLRVEAYTQTETIASTSTSVSTQTTSNVPTTQVLYTRDENTAIDESQGVGTSVSTSDPTRDVQVAGATDNEQGPEAARAPLESGMSTSEKKKQLSGQIDDNTLPSSNTNDICSSATNQEPVWFQMASKYLRDADLGTKYVELVNEWEKLEADSGWKSNNGMVSTCRPKEIDQWRTAVGRAERFTLVKEPKLQTQEKLEFFGESVWQWWCAMQPQWRVIVDGRTQPFQQFGREWHTLNRRGPNGLVLLLVTVKWWGCGIRAVKEVQRQATLQAHWHRAIEDMLVMLRGLSKHLQQ</sequence>
<dbReference type="AlphaFoldDB" id="A0AAW0BS03"/>
<gene>
    <name evidence="2" type="ORF">VNI00_014505</name>
</gene>
<name>A0AAW0BS03_9AGAR</name>
<evidence type="ECO:0000256" key="1">
    <source>
        <dbReference type="SAM" id="MobiDB-lite"/>
    </source>
</evidence>
<evidence type="ECO:0000313" key="2">
    <source>
        <dbReference type="EMBL" id="KAK7029472.1"/>
    </source>
</evidence>
<comment type="caution">
    <text evidence="2">The sequence shown here is derived from an EMBL/GenBank/DDBJ whole genome shotgun (WGS) entry which is preliminary data.</text>
</comment>
<feature type="region of interest" description="Disordered" evidence="1">
    <location>
        <begin position="142"/>
        <end position="210"/>
    </location>
</feature>
<evidence type="ECO:0000313" key="3">
    <source>
        <dbReference type="Proteomes" id="UP001383192"/>
    </source>
</evidence>
<dbReference type="Proteomes" id="UP001383192">
    <property type="component" value="Unassembled WGS sequence"/>
</dbReference>
<protein>
    <submittedName>
        <fullName evidence="2">Uncharacterized protein</fullName>
    </submittedName>
</protein>
<accession>A0AAW0BS03</accession>
<feature type="compositionally biased region" description="Polar residues" evidence="1">
    <location>
        <begin position="150"/>
        <end position="159"/>
    </location>
</feature>
<feature type="compositionally biased region" description="Polar residues" evidence="1">
    <location>
        <begin position="196"/>
        <end position="210"/>
    </location>
</feature>
<reference evidence="2 3" key="1">
    <citation type="submission" date="2024-01" db="EMBL/GenBank/DDBJ databases">
        <title>A draft genome for a cacao thread blight-causing isolate of Paramarasmius palmivorus.</title>
        <authorList>
            <person name="Baruah I.K."/>
            <person name="Bukari Y."/>
            <person name="Amoako-Attah I."/>
            <person name="Meinhardt L.W."/>
            <person name="Bailey B.A."/>
            <person name="Cohen S.P."/>
        </authorList>
    </citation>
    <scope>NUCLEOTIDE SEQUENCE [LARGE SCALE GENOMIC DNA]</scope>
    <source>
        <strain evidence="2 3">GH-12</strain>
    </source>
</reference>
<organism evidence="2 3">
    <name type="scientific">Paramarasmius palmivorus</name>
    <dbReference type="NCBI Taxonomy" id="297713"/>
    <lineage>
        <taxon>Eukaryota</taxon>
        <taxon>Fungi</taxon>
        <taxon>Dikarya</taxon>
        <taxon>Basidiomycota</taxon>
        <taxon>Agaricomycotina</taxon>
        <taxon>Agaricomycetes</taxon>
        <taxon>Agaricomycetidae</taxon>
        <taxon>Agaricales</taxon>
        <taxon>Marasmiineae</taxon>
        <taxon>Marasmiaceae</taxon>
        <taxon>Paramarasmius</taxon>
    </lineage>
</organism>
<dbReference type="EMBL" id="JAYKXP010000082">
    <property type="protein sequence ID" value="KAK7029472.1"/>
    <property type="molecule type" value="Genomic_DNA"/>
</dbReference>
<proteinExistence type="predicted"/>
<keyword evidence="3" id="KW-1185">Reference proteome</keyword>